<organism evidence="8 9">
    <name type="scientific">Nelumbo nucifera</name>
    <name type="common">Sacred lotus</name>
    <dbReference type="NCBI Taxonomy" id="4432"/>
    <lineage>
        <taxon>Eukaryota</taxon>
        <taxon>Viridiplantae</taxon>
        <taxon>Streptophyta</taxon>
        <taxon>Embryophyta</taxon>
        <taxon>Tracheophyta</taxon>
        <taxon>Spermatophyta</taxon>
        <taxon>Magnoliopsida</taxon>
        <taxon>Proteales</taxon>
        <taxon>Nelumbonaceae</taxon>
        <taxon>Nelumbo</taxon>
    </lineage>
</organism>
<dbReference type="GeneID" id="104605862"/>
<reference evidence="9" key="1">
    <citation type="submission" date="2025-08" db="UniProtKB">
        <authorList>
            <consortium name="RefSeq"/>
        </authorList>
    </citation>
    <scope>IDENTIFICATION</scope>
</reference>
<dbReference type="PROSITE" id="PS00350">
    <property type="entry name" value="MADS_BOX_1"/>
    <property type="match status" value="1"/>
</dbReference>
<evidence type="ECO:0000313" key="9">
    <source>
        <dbReference type="RefSeq" id="XP_010269101.1"/>
    </source>
</evidence>
<protein>
    <submittedName>
        <fullName evidence="9">Agamous-like MADS-box protein AGL104</fullName>
    </submittedName>
</protein>
<evidence type="ECO:0000256" key="6">
    <source>
        <dbReference type="ARBA" id="ARBA00023242"/>
    </source>
</evidence>
<dbReference type="FunFam" id="3.40.1810.10:FF:000014">
    <property type="entry name" value="MADS-box transcription factor 41"/>
    <property type="match status" value="1"/>
</dbReference>
<dbReference type="GO" id="GO:0010152">
    <property type="term" value="P:pollen maturation"/>
    <property type="evidence" value="ECO:0007669"/>
    <property type="project" value="UniProtKB-ARBA"/>
</dbReference>
<dbReference type="GO" id="GO:0045944">
    <property type="term" value="P:positive regulation of transcription by RNA polymerase II"/>
    <property type="evidence" value="ECO:0007669"/>
    <property type="project" value="InterPro"/>
</dbReference>
<dbReference type="Proteomes" id="UP000189703">
    <property type="component" value="Unplaced"/>
</dbReference>
<keyword evidence="3" id="KW-0175">Coiled coil</keyword>
<dbReference type="InParanoid" id="A0A1U8ARW1"/>
<dbReference type="GO" id="GO:0005634">
    <property type="term" value="C:nucleus"/>
    <property type="evidence" value="ECO:0007669"/>
    <property type="project" value="UniProtKB-SubCell"/>
</dbReference>
<evidence type="ECO:0000256" key="1">
    <source>
        <dbReference type="ARBA" id="ARBA00004123"/>
    </source>
</evidence>
<proteinExistence type="predicted"/>
<dbReference type="GO" id="GO:0080092">
    <property type="term" value="P:regulation of pollen tube growth"/>
    <property type="evidence" value="ECO:0007669"/>
    <property type="project" value="UniProtKB-ARBA"/>
</dbReference>
<keyword evidence="4" id="KW-0238">DNA-binding</keyword>
<dbReference type="eggNOG" id="KOG0014">
    <property type="taxonomic scope" value="Eukaryota"/>
</dbReference>
<dbReference type="PRINTS" id="PR00404">
    <property type="entry name" value="MADSDOMAIN"/>
</dbReference>
<dbReference type="GO" id="GO:0000981">
    <property type="term" value="F:DNA-binding transcription factor activity, RNA polymerase II-specific"/>
    <property type="evidence" value="ECO:0000318"/>
    <property type="project" value="GO_Central"/>
</dbReference>
<evidence type="ECO:0000256" key="5">
    <source>
        <dbReference type="ARBA" id="ARBA00023163"/>
    </source>
</evidence>
<dbReference type="RefSeq" id="XP_010269101.1">
    <property type="nucleotide sequence ID" value="XM_010270799.1"/>
</dbReference>
<dbReference type="eggNOG" id="KOG0234">
    <property type="taxonomic scope" value="Eukaryota"/>
</dbReference>
<dbReference type="KEGG" id="nnu:104605862"/>
<dbReference type="PANTHER" id="PTHR48019">
    <property type="entry name" value="SERUM RESPONSE FACTOR HOMOLOG"/>
    <property type="match status" value="1"/>
</dbReference>
<evidence type="ECO:0000256" key="4">
    <source>
        <dbReference type="ARBA" id="ARBA00023125"/>
    </source>
</evidence>
<dbReference type="OrthoDB" id="1898716at2759"/>
<dbReference type="Gene3D" id="3.40.1810.10">
    <property type="entry name" value="Transcription factor, MADS-box"/>
    <property type="match status" value="1"/>
</dbReference>
<dbReference type="GO" id="GO:0046983">
    <property type="term" value="F:protein dimerization activity"/>
    <property type="evidence" value="ECO:0007669"/>
    <property type="project" value="InterPro"/>
</dbReference>
<keyword evidence="2" id="KW-0805">Transcription regulation</keyword>
<dbReference type="GO" id="GO:0006357">
    <property type="term" value="P:regulation of transcription by RNA polymerase II"/>
    <property type="evidence" value="ECO:0000318"/>
    <property type="project" value="GO_Central"/>
</dbReference>
<dbReference type="AlphaFoldDB" id="A0A1U8ARW1"/>
<keyword evidence="6" id="KW-0539">Nucleus</keyword>
<dbReference type="Pfam" id="PF00319">
    <property type="entry name" value="SRF-TF"/>
    <property type="match status" value="1"/>
</dbReference>
<dbReference type="GO" id="GO:0000978">
    <property type="term" value="F:RNA polymerase II cis-regulatory region sequence-specific DNA binding"/>
    <property type="evidence" value="ECO:0000318"/>
    <property type="project" value="GO_Central"/>
</dbReference>
<gene>
    <name evidence="9" type="primary">LOC104605862</name>
</gene>
<dbReference type="OMA" id="HSAMYET"/>
<dbReference type="FunCoup" id="A0A1U8ARW1">
    <property type="interactions" value="168"/>
</dbReference>
<keyword evidence="5" id="KW-0804">Transcription</keyword>
<feature type="domain" description="MADS-box" evidence="7">
    <location>
        <begin position="1"/>
        <end position="61"/>
    </location>
</feature>
<evidence type="ECO:0000259" key="7">
    <source>
        <dbReference type="PROSITE" id="PS50066"/>
    </source>
</evidence>
<keyword evidence="8" id="KW-1185">Reference proteome</keyword>
<dbReference type="InterPro" id="IPR033896">
    <property type="entry name" value="MEF2-like_N"/>
</dbReference>
<sequence length="438" mass="49158">MGRVKLQIKRIENNTNRQVTFSKRRNGLIKKAYELSILCDIDIALIMFSPSGRLSHFSGKRRIEDVLTRYINLPDHDRGGVVQNREYLIRTLKKLKTENDIALQLANPGAVNSNVEELQQEITRFQQQLQIADEQLRIFEPDLMKFTSMAELESCEKHLMETLARVTQRKKHLLSNHLSSYDQTGLQVYLDAQEGLPPSFENEVVNWLPENQHHPTQIFVGSDPSLIPLRDHPSTMYDTISHGTSLNVDPRSMGECHVSNPSDANLPSWHQAYTPTDLLSAIMPPSSFPLMQVGGKGQDILLHPYGWIDVPVYQSAAGVLAGSQCTNDVGGRCTSQQPAASVPATSAASLSVGNRCTNDINGRRTELDTGPLTVEIVLTMKLELVTVELECQCAPVVLISHQVELRALYAYFADRPVKEIQHIKLLGMYVSRIKRLWV</sequence>
<dbReference type="SMART" id="SM00432">
    <property type="entry name" value="MADS"/>
    <property type="match status" value="1"/>
</dbReference>
<dbReference type="PROSITE" id="PS50066">
    <property type="entry name" value="MADS_BOX_2"/>
    <property type="match status" value="1"/>
</dbReference>
<evidence type="ECO:0000256" key="3">
    <source>
        <dbReference type="ARBA" id="ARBA00023054"/>
    </source>
</evidence>
<name>A0A1U8ARW1_NELNU</name>
<dbReference type="CDD" id="cd00265">
    <property type="entry name" value="MADS_MEF2_like"/>
    <property type="match status" value="1"/>
</dbReference>
<dbReference type="SUPFAM" id="SSF55455">
    <property type="entry name" value="SRF-like"/>
    <property type="match status" value="1"/>
</dbReference>
<evidence type="ECO:0000256" key="2">
    <source>
        <dbReference type="ARBA" id="ARBA00023015"/>
    </source>
</evidence>
<evidence type="ECO:0000313" key="8">
    <source>
        <dbReference type="Proteomes" id="UP000189703"/>
    </source>
</evidence>
<dbReference type="InterPro" id="IPR050142">
    <property type="entry name" value="MADS-box/MEF2_TF"/>
</dbReference>
<dbReference type="InterPro" id="IPR036879">
    <property type="entry name" value="TF_MADSbox_sf"/>
</dbReference>
<comment type="subcellular location">
    <subcellularLocation>
        <location evidence="1">Nucleus</location>
    </subcellularLocation>
</comment>
<accession>A0A1U8ARW1</accession>
<dbReference type="InterPro" id="IPR002100">
    <property type="entry name" value="TF_MADSbox"/>
</dbReference>